<dbReference type="InterPro" id="IPR052155">
    <property type="entry name" value="Biofilm_reg_signaling"/>
</dbReference>
<dbReference type="Gene3D" id="3.30.70.270">
    <property type="match status" value="1"/>
</dbReference>
<name>A0A645BJ89_9ZZZZ</name>
<dbReference type="PROSITE" id="PS50887">
    <property type="entry name" value="GGDEF"/>
    <property type="match status" value="1"/>
</dbReference>
<dbReference type="SMART" id="SM00267">
    <property type="entry name" value="GGDEF"/>
    <property type="match status" value="1"/>
</dbReference>
<dbReference type="PANTHER" id="PTHR44757:SF2">
    <property type="entry name" value="BIOFILM ARCHITECTURE MAINTENANCE PROTEIN MBAA"/>
    <property type="match status" value="1"/>
</dbReference>
<evidence type="ECO:0000259" key="1">
    <source>
        <dbReference type="PROSITE" id="PS50887"/>
    </source>
</evidence>
<protein>
    <recommendedName>
        <fullName evidence="1">GGDEF domain-containing protein</fullName>
    </recommendedName>
</protein>
<reference evidence="2" key="1">
    <citation type="submission" date="2019-08" db="EMBL/GenBank/DDBJ databases">
        <authorList>
            <person name="Kucharzyk K."/>
            <person name="Murdoch R.W."/>
            <person name="Higgins S."/>
            <person name="Loffler F."/>
        </authorList>
    </citation>
    <scope>NUCLEOTIDE SEQUENCE</scope>
</reference>
<comment type="caution">
    <text evidence="2">The sequence shown here is derived from an EMBL/GenBank/DDBJ whole genome shotgun (WGS) entry which is preliminary data.</text>
</comment>
<dbReference type="SUPFAM" id="SSF55073">
    <property type="entry name" value="Nucleotide cyclase"/>
    <property type="match status" value="1"/>
</dbReference>
<accession>A0A645BJ89</accession>
<dbReference type="NCBIfam" id="TIGR00254">
    <property type="entry name" value="GGDEF"/>
    <property type="match status" value="1"/>
</dbReference>
<evidence type="ECO:0000313" key="2">
    <source>
        <dbReference type="EMBL" id="MPM65539.1"/>
    </source>
</evidence>
<dbReference type="InterPro" id="IPR029787">
    <property type="entry name" value="Nucleotide_cyclase"/>
</dbReference>
<feature type="domain" description="GGDEF" evidence="1">
    <location>
        <begin position="166"/>
        <end position="297"/>
    </location>
</feature>
<dbReference type="EMBL" id="VSSQ01020571">
    <property type="protein sequence ID" value="MPM65539.1"/>
    <property type="molecule type" value="Genomic_DNA"/>
</dbReference>
<dbReference type="Pfam" id="PF00990">
    <property type="entry name" value="GGDEF"/>
    <property type="match status" value="1"/>
</dbReference>
<sequence>MENEWWEELLRCAEGMFILEEKSKKIVWANSFFTETLKTPCVGEPCWKVFLRRDTPCPFCPNLSEQEGVYVWDYYEPQSRRWMKVKHLVFRKRGILYRAGNINLIDDMMRLNYETVHEISMLQSVLTKNENRMVSLTKEAIYDTLTGLFNRNCFHMDLEQNYAKASGIGILYFDLNNLKLVNDKFCHTAGDELLRRMASVLRVVCTQTENAKCYRIGGDEFVLILTHSTEEALAHCAELFMGYMEDYNRGRKHLCSVALGRAFSEGPCDMELLVSQADHAMYQCKQKMKDLMKEEAP</sequence>
<dbReference type="InterPro" id="IPR043128">
    <property type="entry name" value="Rev_trsase/Diguanyl_cyclase"/>
</dbReference>
<gene>
    <name evidence="2" type="ORF">SDC9_112436</name>
</gene>
<organism evidence="2">
    <name type="scientific">bioreactor metagenome</name>
    <dbReference type="NCBI Taxonomy" id="1076179"/>
    <lineage>
        <taxon>unclassified sequences</taxon>
        <taxon>metagenomes</taxon>
        <taxon>ecological metagenomes</taxon>
    </lineage>
</organism>
<dbReference type="InterPro" id="IPR000160">
    <property type="entry name" value="GGDEF_dom"/>
</dbReference>
<dbReference type="PANTHER" id="PTHR44757">
    <property type="entry name" value="DIGUANYLATE CYCLASE DGCP"/>
    <property type="match status" value="1"/>
</dbReference>
<dbReference type="CDD" id="cd01949">
    <property type="entry name" value="GGDEF"/>
    <property type="match status" value="1"/>
</dbReference>
<dbReference type="AlphaFoldDB" id="A0A645BJ89"/>
<proteinExistence type="predicted"/>